<evidence type="ECO:0000313" key="3">
    <source>
        <dbReference type="Proteomes" id="UP000295083"/>
    </source>
</evidence>
<sequence length="189" mass="22121">MRWIVARSSLLLALACLCTKSQARVTIGYRVTEAESINEKNYPSRDEMYDSETGNQIGNGVHLVAEPAGWMEIPFRPNWHCVFKADEDKLQAATKLWIPRTWNGDKLWWTRDSNVRRYISQYGDTDQTLRFSYIDQWADGRTLQMVIPTEMVNRDTLDIFAKCFPSKEELLAYEDERVRWLSWNMIGLS</sequence>
<organism evidence="2 3">
    <name type="scientific">Colletotrichum spinosum</name>
    <dbReference type="NCBI Taxonomy" id="1347390"/>
    <lineage>
        <taxon>Eukaryota</taxon>
        <taxon>Fungi</taxon>
        <taxon>Dikarya</taxon>
        <taxon>Ascomycota</taxon>
        <taxon>Pezizomycotina</taxon>
        <taxon>Sordariomycetes</taxon>
        <taxon>Hypocreomycetidae</taxon>
        <taxon>Glomerellales</taxon>
        <taxon>Glomerellaceae</taxon>
        <taxon>Colletotrichum</taxon>
        <taxon>Colletotrichum orbiculare species complex</taxon>
    </lineage>
</organism>
<evidence type="ECO:0000313" key="2">
    <source>
        <dbReference type="EMBL" id="TDZ35258.1"/>
    </source>
</evidence>
<dbReference type="Proteomes" id="UP000295083">
    <property type="component" value="Unassembled WGS sequence"/>
</dbReference>
<evidence type="ECO:0000256" key="1">
    <source>
        <dbReference type="SAM" id="SignalP"/>
    </source>
</evidence>
<protein>
    <submittedName>
        <fullName evidence="2">Uncharacterized protein</fullName>
    </submittedName>
</protein>
<dbReference type="AlphaFoldDB" id="A0A4R8Q9R3"/>
<dbReference type="Pfam" id="PF19287">
    <property type="entry name" value="DUF5910"/>
    <property type="match status" value="1"/>
</dbReference>
<feature type="signal peptide" evidence="1">
    <location>
        <begin position="1"/>
        <end position="23"/>
    </location>
</feature>
<gene>
    <name evidence="2" type="ORF">C8035_v009832</name>
</gene>
<keyword evidence="3" id="KW-1185">Reference proteome</keyword>
<keyword evidence="1" id="KW-0732">Signal</keyword>
<dbReference type="EMBL" id="QAPG01000043">
    <property type="protein sequence ID" value="TDZ35258.1"/>
    <property type="molecule type" value="Genomic_DNA"/>
</dbReference>
<proteinExistence type="predicted"/>
<comment type="caution">
    <text evidence="2">The sequence shown here is derived from an EMBL/GenBank/DDBJ whole genome shotgun (WGS) entry which is preliminary data.</text>
</comment>
<name>A0A4R8Q9R3_9PEZI</name>
<reference evidence="2 3" key="1">
    <citation type="submission" date="2018-11" db="EMBL/GenBank/DDBJ databases">
        <title>Genome sequence and assembly of Colletotrichum spinosum.</title>
        <authorList>
            <person name="Gan P."/>
            <person name="Shirasu K."/>
        </authorList>
    </citation>
    <scope>NUCLEOTIDE SEQUENCE [LARGE SCALE GENOMIC DNA]</scope>
    <source>
        <strain evidence="2 3">CBS 515.97</strain>
    </source>
</reference>
<dbReference type="InterPro" id="IPR045564">
    <property type="entry name" value="DUF5910"/>
</dbReference>
<accession>A0A4R8Q9R3</accession>
<feature type="chain" id="PRO_5021011100" evidence="1">
    <location>
        <begin position="24"/>
        <end position="189"/>
    </location>
</feature>